<protein>
    <recommendedName>
        <fullName evidence="2">SH3b domain-containing protein</fullName>
    </recommendedName>
</protein>
<evidence type="ECO:0000259" key="2">
    <source>
        <dbReference type="PROSITE" id="PS51781"/>
    </source>
</evidence>
<dbReference type="PROSITE" id="PS51781">
    <property type="entry name" value="SH3B"/>
    <property type="match status" value="1"/>
</dbReference>
<evidence type="ECO:0000313" key="4">
    <source>
        <dbReference type="Proteomes" id="UP000016860"/>
    </source>
</evidence>
<organism evidence="3 4">
    <name type="scientific">Ruminiclostridium papyrosolvens C7</name>
    <dbReference type="NCBI Taxonomy" id="1330534"/>
    <lineage>
        <taxon>Bacteria</taxon>
        <taxon>Bacillati</taxon>
        <taxon>Bacillota</taxon>
        <taxon>Clostridia</taxon>
        <taxon>Eubacteriales</taxon>
        <taxon>Oscillospiraceae</taxon>
        <taxon>Ruminiclostridium</taxon>
    </lineage>
</organism>
<gene>
    <name evidence="3" type="ORF">L323_14285</name>
</gene>
<reference evidence="3 4" key="1">
    <citation type="journal article" date="2013" name="Genome Announc.">
        <title>Draft Genome Sequence of the Cellulolytic Bacterium Clostridium papyrosolvens C7 (ATCC 700395).</title>
        <authorList>
            <person name="Zepeda V."/>
            <person name="Dassa B."/>
            <person name="Borovok I."/>
            <person name="Lamed R."/>
            <person name="Bayer E.A."/>
            <person name="Cate J.H."/>
        </authorList>
    </citation>
    <scope>NUCLEOTIDE SEQUENCE [LARGE SCALE GENOMIC DNA]</scope>
    <source>
        <strain evidence="3 4">C7</strain>
    </source>
</reference>
<dbReference type="SMART" id="SM00287">
    <property type="entry name" value="SH3b"/>
    <property type="match status" value="1"/>
</dbReference>
<evidence type="ECO:0000313" key="3">
    <source>
        <dbReference type="EMBL" id="EPR10200.1"/>
    </source>
</evidence>
<dbReference type="InterPro" id="IPR003646">
    <property type="entry name" value="SH3-like_bac-type"/>
</dbReference>
<keyword evidence="1" id="KW-0732">Signal</keyword>
<evidence type="ECO:0000256" key="1">
    <source>
        <dbReference type="SAM" id="SignalP"/>
    </source>
</evidence>
<dbReference type="OrthoDB" id="1976141at2"/>
<sequence>MKDSLRKLIGLAIVFSVCTALTIGTGATTIADNNTYGETSKENTVNSTQSIWPGTLVGQMFAITGNGVNVRSEPNTSSTRLGVLYKDNGDYINFLQFSSDGKWVQGYTSTGLKGWVYAQYIDLSWPLD</sequence>
<dbReference type="AlphaFoldDB" id="U4R0D8"/>
<dbReference type="PATRIC" id="fig|1330534.3.peg.2832"/>
<feature type="domain" description="SH3b" evidence="2">
    <location>
        <begin position="58"/>
        <end position="125"/>
    </location>
</feature>
<dbReference type="EMBL" id="ATAY01000070">
    <property type="protein sequence ID" value="EPR10200.1"/>
    <property type="molecule type" value="Genomic_DNA"/>
</dbReference>
<feature type="chain" id="PRO_5039112282" description="SH3b domain-containing protein" evidence="1">
    <location>
        <begin position="23"/>
        <end position="128"/>
    </location>
</feature>
<dbReference type="Gene3D" id="2.30.30.40">
    <property type="entry name" value="SH3 Domains"/>
    <property type="match status" value="1"/>
</dbReference>
<dbReference type="Pfam" id="PF08239">
    <property type="entry name" value="SH3_3"/>
    <property type="match status" value="1"/>
</dbReference>
<comment type="caution">
    <text evidence="3">The sequence shown here is derived from an EMBL/GenBank/DDBJ whole genome shotgun (WGS) entry which is preliminary data.</text>
</comment>
<name>U4R0D8_9FIRM</name>
<feature type="signal peptide" evidence="1">
    <location>
        <begin position="1"/>
        <end position="22"/>
    </location>
</feature>
<dbReference type="Proteomes" id="UP000016860">
    <property type="component" value="Unassembled WGS sequence"/>
</dbReference>
<accession>U4R0D8</accession>
<dbReference type="RefSeq" id="WP_020816313.1">
    <property type="nucleotide sequence ID" value="NZ_ATAY01000070.1"/>
</dbReference>
<proteinExistence type="predicted"/>